<evidence type="ECO:0000256" key="1">
    <source>
        <dbReference type="ARBA" id="ARBA00022723"/>
    </source>
</evidence>
<dbReference type="STRING" id="106582.ENSMZEP00005000906"/>
<evidence type="ECO:0000256" key="2">
    <source>
        <dbReference type="ARBA" id="ARBA00022771"/>
    </source>
</evidence>
<organism evidence="5 6">
    <name type="scientific">Maylandia zebra</name>
    <name type="common">zebra mbuna</name>
    <dbReference type="NCBI Taxonomy" id="106582"/>
    <lineage>
        <taxon>Eukaryota</taxon>
        <taxon>Metazoa</taxon>
        <taxon>Chordata</taxon>
        <taxon>Craniata</taxon>
        <taxon>Vertebrata</taxon>
        <taxon>Euteleostomi</taxon>
        <taxon>Actinopterygii</taxon>
        <taxon>Neopterygii</taxon>
        <taxon>Teleostei</taxon>
        <taxon>Neoteleostei</taxon>
        <taxon>Acanthomorphata</taxon>
        <taxon>Ovalentaria</taxon>
        <taxon>Cichlomorphae</taxon>
        <taxon>Cichliformes</taxon>
        <taxon>Cichlidae</taxon>
        <taxon>African cichlids</taxon>
        <taxon>Pseudocrenilabrinae</taxon>
        <taxon>Haplochromini</taxon>
        <taxon>Maylandia</taxon>
        <taxon>Maylandia zebra complex</taxon>
    </lineage>
</organism>
<dbReference type="SMART" id="SM00064">
    <property type="entry name" value="FYVE"/>
    <property type="match status" value="1"/>
</dbReference>
<reference evidence="5" key="2">
    <citation type="submission" date="2025-08" db="UniProtKB">
        <authorList>
            <consortium name="Ensembl"/>
        </authorList>
    </citation>
    <scope>IDENTIFICATION</scope>
</reference>
<sequence length="134" mass="15199">FSVFAFLPLSPQSEGVVDSGAPLGSKAPIWIPDLRATMCMICTCEFTLTWRRHHCRACGKVCIAITTATPSHFLLHDPFLMAALCASNRWCVRQTETFFFSKVIKRGESVIRAYTITFVNIHSIRVRVSYKQHF</sequence>
<dbReference type="Gene3D" id="3.30.40.10">
    <property type="entry name" value="Zinc/RING finger domain, C3HC4 (zinc finger)"/>
    <property type="match status" value="1"/>
</dbReference>
<dbReference type="InterPro" id="IPR011011">
    <property type="entry name" value="Znf_FYVE_PHD"/>
</dbReference>
<dbReference type="PANTHER" id="PTHR46319">
    <property type="entry name" value="ZINC FINGER FYVE DOMAIN-CONTAINING PROTEIN"/>
    <property type="match status" value="1"/>
</dbReference>
<feature type="domain" description="FYVE zinc finger" evidence="4">
    <location>
        <begin position="25"/>
        <end position="77"/>
    </location>
</feature>
<evidence type="ECO:0000313" key="5">
    <source>
        <dbReference type="Ensembl" id="ENSMZEP00005000906.1"/>
    </source>
</evidence>
<dbReference type="Pfam" id="PF01363">
    <property type="entry name" value="FYVE"/>
    <property type="match status" value="1"/>
</dbReference>
<dbReference type="GO" id="GO:0016197">
    <property type="term" value="P:endosomal transport"/>
    <property type="evidence" value="ECO:0007669"/>
    <property type="project" value="TreeGrafter"/>
</dbReference>
<name>A0A3P9AT99_9CICH</name>
<reference evidence="5" key="3">
    <citation type="submission" date="2025-09" db="UniProtKB">
        <authorList>
            <consortium name="Ensembl"/>
        </authorList>
    </citation>
    <scope>IDENTIFICATION</scope>
</reference>
<keyword evidence="1" id="KW-0479">Metal-binding</keyword>
<keyword evidence="6" id="KW-1185">Reference proteome</keyword>
<evidence type="ECO:0000259" key="4">
    <source>
        <dbReference type="SMART" id="SM00064"/>
    </source>
</evidence>
<keyword evidence="2" id="KW-0863">Zinc-finger</keyword>
<dbReference type="Proteomes" id="UP000265160">
    <property type="component" value="LG17"/>
</dbReference>
<protein>
    <recommendedName>
        <fullName evidence="4">FYVE zinc finger domain-containing protein</fullName>
    </recommendedName>
</protein>
<dbReference type="InterPro" id="IPR000306">
    <property type="entry name" value="Znf_FYVE"/>
</dbReference>
<dbReference type="SUPFAM" id="SSF57903">
    <property type="entry name" value="FYVE/PHD zinc finger"/>
    <property type="match status" value="1"/>
</dbReference>
<accession>A0A3P9AT99</accession>
<evidence type="ECO:0000256" key="3">
    <source>
        <dbReference type="ARBA" id="ARBA00022833"/>
    </source>
</evidence>
<keyword evidence="3" id="KW-0862">Zinc</keyword>
<dbReference type="AlphaFoldDB" id="A0A3P9AT99"/>
<dbReference type="GeneTree" id="ENSGT00940000156334"/>
<dbReference type="Ensembl" id="ENSMZET00005000984.1">
    <property type="protein sequence ID" value="ENSMZEP00005000906.1"/>
    <property type="gene ID" value="ENSMZEG00005000794.1"/>
</dbReference>
<proteinExistence type="predicted"/>
<dbReference type="GO" id="GO:0031901">
    <property type="term" value="C:early endosome membrane"/>
    <property type="evidence" value="ECO:0007669"/>
    <property type="project" value="TreeGrafter"/>
</dbReference>
<dbReference type="PANTHER" id="PTHR46319:SF1">
    <property type="entry name" value="ZINC FINGER FYVE DOMAIN-CONTAINING PROTEIN 16"/>
    <property type="match status" value="1"/>
</dbReference>
<reference evidence="5 6" key="1">
    <citation type="journal article" date="2014" name="Nature">
        <title>The genomic substrate for adaptive radiation in African cichlid fish.</title>
        <authorList>
            <person name="Brawand D."/>
            <person name="Wagner C.E."/>
            <person name="Li Y.I."/>
            <person name="Malinsky M."/>
            <person name="Keller I."/>
            <person name="Fan S."/>
            <person name="Simakov O."/>
            <person name="Ng A.Y."/>
            <person name="Lim Z.W."/>
            <person name="Bezault E."/>
            <person name="Turner-Maier J."/>
            <person name="Johnson J."/>
            <person name="Alcazar R."/>
            <person name="Noh H.J."/>
            <person name="Russell P."/>
            <person name="Aken B."/>
            <person name="Alfoldi J."/>
            <person name="Amemiya C."/>
            <person name="Azzouzi N."/>
            <person name="Baroiller J.F."/>
            <person name="Barloy-Hubler F."/>
            <person name="Berlin A."/>
            <person name="Bloomquist R."/>
            <person name="Carleton K.L."/>
            <person name="Conte M.A."/>
            <person name="D'Cotta H."/>
            <person name="Eshel O."/>
            <person name="Gaffney L."/>
            <person name="Galibert F."/>
            <person name="Gante H.F."/>
            <person name="Gnerre S."/>
            <person name="Greuter L."/>
            <person name="Guyon R."/>
            <person name="Haddad N.S."/>
            <person name="Haerty W."/>
            <person name="Harris R.M."/>
            <person name="Hofmann H.A."/>
            <person name="Hourlier T."/>
            <person name="Hulata G."/>
            <person name="Jaffe D.B."/>
            <person name="Lara M."/>
            <person name="Lee A.P."/>
            <person name="MacCallum I."/>
            <person name="Mwaiko S."/>
            <person name="Nikaido M."/>
            <person name="Nishihara H."/>
            <person name="Ozouf-Costaz C."/>
            <person name="Penman D.J."/>
            <person name="Przybylski D."/>
            <person name="Rakotomanga M."/>
            <person name="Renn S.C.P."/>
            <person name="Ribeiro F.J."/>
            <person name="Ron M."/>
            <person name="Salzburger W."/>
            <person name="Sanchez-Pulido L."/>
            <person name="Santos M.E."/>
            <person name="Searle S."/>
            <person name="Sharpe T."/>
            <person name="Swofford R."/>
            <person name="Tan F.J."/>
            <person name="Williams L."/>
            <person name="Young S."/>
            <person name="Yin S."/>
            <person name="Okada N."/>
            <person name="Kocher T.D."/>
            <person name="Miska E.A."/>
            <person name="Lander E.S."/>
            <person name="Venkatesh B."/>
            <person name="Fernald R.D."/>
            <person name="Meyer A."/>
            <person name="Ponting C.P."/>
            <person name="Streelman J.T."/>
            <person name="Lindblad-Toh K."/>
            <person name="Seehausen O."/>
            <person name="Di Palma F."/>
        </authorList>
    </citation>
    <scope>NUCLEOTIDE SEQUENCE</scope>
</reference>
<dbReference type="InterPro" id="IPR013083">
    <property type="entry name" value="Znf_RING/FYVE/PHD"/>
</dbReference>
<evidence type="ECO:0000313" key="6">
    <source>
        <dbReference type="Proteomes" id="UP000265160"/>
    </source>
</evidence>
<dbReference type="GO" id="GO:0008270">
    <property type="term" value="F:zinc ion binding"/>
    <property type="evidence" value="ECO:0007669"/>
    <property type="project" value="UniProtKB-KW"/>
</dbReference>